<sequence length="964" mass="110734">MEFISHSSFNHRHAYNLPYVSMDCVALQGLGPRASAEEQARALQYFESLKAAENGWQLCISALLSGSYGNEDQVKFFCFQVIEQFVKTRYERTDAGQQNYLREFLLQWIQCNANKSEKPFVKNKVAQILALLFLMDYPHKWHSYFSDVLQTLKFGPRAVDVYLRVLMAIDSEVVDREIVHSAKEIERNTMLKDQMRELCLPSLVNSWYTIITTYETTNVELTGQCLNVIGAYVSWIDINLIANDQFVNVLLRFLSNRYLREAACDCIHEIVSKGMDPVAKTKLSEEDSEFNAKLAKLINGIGCNLVLSWQKLFKAGDVINANITQQSIEEKMSLALQFLTNEFDDVSIAVIDFVRDYVQMIKQISNLKEPQVANIEATIYIVIKKYKYDKSYNFTNEGEDEVAFQEYRKQLKVLFDNLAQVNRELVLRWVQEFVRTTLQNWQSCSFEDVESAIGFLYLLGEAIPASHGNHFNGSETKVTAMQEMMSLLVSCNVSQHSHYAVSLQFFETITRYEKFFNYEPQHIPDVLAAFLDHRGLHHANGTVVSRTAYLFSRFIKSLKVHMQHYTPDILRRLQDLLAISPVIDNHMVIPSPDDQLFLYETAAVLIVSSNFESQEKQILMKNLLLPVMGKFTENLERLVVETDRQTQADLAEFLSHAMAVTSRTSKAFSNQQTMKTCGCVQAYLDALQVFLPALEIPHQQAVLQSAIRQFLHRMVVCLEEEILPYIPSAAERLLKHSDIRSIQEFIPLINQIISKFKKEIVPFLQRIFMPLVRVIFNALTQPIDESDQHAVRDKQTLQRSYFLFISAILTNGVDDVIASQDVGNVREILLTIIQGVVTFPDPVAQKTCFNILRKLVELWGGNEGLIGFEEFMYQNIVPACFMAPMKESFDLSDAQTTQALFESALCLRTILDKRGDDFVRFLQNEYLPTLDVSPQLIQEYCQALKSDSKMFKNYLKLFFQRAKS</sequence>
<evidence type="ECO:0000256" key="2">
    <source>
        <dbReference type="ARBA" id="ARBA00018928"/>
    </source>
</evidence>
<dbReference type="InterPro" id="IPR016024">
    <property type="entry name" value="ARM-type_fold"/>
</dbReference>
<evidence type="ECO:0000313" key="13">
    <source>
        <dbReference type="EnsemblMetazoa" id="SMAR014611-PA"/>
    </source>
</evidence>
<comment type="subcellular location">
    <subcellularLocation>
        <location evidence="1 10">Cytoplasm</location>
    </subcellularLocation>
    <subcellularLocation>
        <location evidence="10">Nucleus</location>
    </subcellularLocation>
    <text evidence="10">Shuttles between the nucleus and the cytoplasm.</text>
</comment>
<dbReference type="PANTHER" id="PTHR15952:SF11">
    <property type="entry name" value="EXPORTIN-T"/>
    <property type="match status" value="1"/>
</dbReference>
<dbReference type="GO" id="GO:0071528">
    <property type="term" value="P:tRNA re-export from nucleus"/>
    <property type="evidence" value="ECO:0007669"/>
    <property type="project" value="UniProtKB-UniRule"/>
</dbReference>
<dbReference type="GO" id="GO:0016363">
    <property type="term" value="C:nuclear matrix"/>
    <property type="evidence" value="ECO:0007669"/>
    <property type="project" value="TreeGrafter"/>
</dbReference>
<evidence type="ECO:0000259" key="12">
    <source>
        <dbReference type="Pfam" id="PF19282"/>
    </source>
</evidence>
<comment type="similarity">
    <text evidence="10">Belongs to the exportin family.</text>
</comment>
<dbReference type="InterPro" id="IPR011989">
    <property type="entry name" value="ARM-like"/>
</dbReference>
<evidence type="ECO:0000259" key="11">
    <source>
        <dbReference type="Pfam" id="PF08389"/>
    </source>
</evidence>
<evidence type="ECO:0000313" key="14">
    <source>
        <dbReference type="Proteomes" id="UP000014500"/>
    </source>
</evidence>
<dbReference type="Proteomes" id="UP000014500">
    <property type="component" value="Unassembled WGS sequence"/>
</dbReference>
<feature type="domain" description="Exportin-1/Importin-beta-like" evidence="11">
    <location>
        <begin position="119"/>
        <end position="267"/>
    </location>
</feature>
<evidence type="ECO:0000256" key="6">
    <source>
        <dbReference type="ARBA" id="ARBA00022884"/>
    </source>
</evidence>
<proteinExistence type="inferred from homology"/>
<evidence type="ECO:0000256" key="10">
    <source>
        <dbReference type="RuleBase" id="RU366037"/>
    </source>
</evidence>
<evidence type="ECO:0000256" key="5">
    <source>
        <dbReference type="ARBA" id="ARBA00022555"/>
    </source>
</evidence>
<reference evidence="13" key="2">
    <citation type="submission" date="2015-02" db="UniProtKB">
        <authorList>
            <consortium name="EnsemblMetazoa"/>
        </authorList>
    </citation>
    <scope>IDENTIFICATION</scope>
</reference>
<evidence type="ECO:0000256" key="3">
    <source>
        <dbReference type="ARBA" id="ARBA00022448"/>
    </source>
</evidence>
<dbReference type="Pfam" id="PF19282">
    <property type="entry name" value="Exportin-T"/>
    <property type="match status" value="1"/>
</dbReference>
<dbReference type="SUPFAM" id="SSF48371">
    <property type="entry name" value="ARM repeat"/>
    <property type="match status" value="1"/>
</dbReference>
<dbReference type="STRING" id="126957.T1JL81"/>
<dbReference type="eggNOG" id="KOG2021">
    <property type="taxonomic scope" value="Eukaryota"/>
</dbReference>
<evidence type="ECO:0000256" key="4">
    <source>
        <dbReference type="ARBA" id="ARBA00022490"/>
    </source>
</evidence>
<dbReference type="EnsemblMetazoa" id="SMAR014611-RA">
    <property type="protein sequence ID" value="SMAR014611-PA"/>
    <property type="gene ID" value="SMAR014611"/>
</dbReference>
<keyword evidence="14" id="KW-1185">Reference proteome</keyword>
<dbReference type="GO" id="GO:0031267">
    <property type="term" value="F:small GTPase binding"/>
    <property type="evidence" value="ECO:0007669"/>
    <property type="project" value="InterPro"/>
</dbReference>
<evidence type="ECO:0000256" key="8">
    <source>
        <dbReference type="ARBA" id="ARBA00029784"/>
    </source>
</evidence>
<keyword evidence="5 10" id="KW-0820">tRNA-binding</keyword>
<feature type="domain" description="Exportin-T C-terminal" evidence="12">
    <location>
        <begin position="324"/>
        <end position="962"/>
    </location>
</feature>
<dbReference type="PANTHER" id="PTHR15952">
    <property type="entry name" value="EXPORTIN-T/LOS1"/>
    <property type="match status" value="1"/>
</dbReference>
<evidence type="ECO:0000256" key="9">
    <source>
        <dbReference type="ARBA" id="ARBA00032199"/>
    </source>
</evidence>
<comment type="function">
    <text evidence="10">tRNA nucleus export receptor which facilitates tRNA translocation across the nuclear pore complex.</text>
</comment>
<keyword evidence="7 10" id="KW-0539">Nucleus</keyword>
<dbReference type="OMA" id="HEMFLFG"/>
<dbReference type="InterPro" id="IPR013598">
    <property type="entry name" value="Exportin-1/Importin-b-like"/>
</dbReference>
<dbReference type="EMBL" id="JH431612">
    <property type="status" value="NOT_ANNOTATED_CDS"/>
    <property type="molecule type" value="Genomic_DNA"/>
</dbReference>
<dbReference type="InterPro" id="IPR045546">
    <property type="entry name" value="Exportin-T_C"/>
</dbReference>
<reference evidence="14" key="1">
    <citation type="submission" date="2011-05" db="EMBL/GenBank/DDBJ databases">
        <authorList>
            <person name="Richards S.R."/>
            <person name="Qu J."/>
            <person name="Jiang H."/>
            <person name="Jhangiani S.N."/>
            <person name="Agravi P."/>
            <person name="Goodspeed R."/>
            <person name="Gross S."/>
            <person name="Mandapat C."/>
            <person name="Jackson L."/>
            <person name="Mathew T."/>
            <person name="Pu L."/>
            <person name="Thornton R."/>
            <person name="Saada N."/>
            <person name="Wilczek-Boney K.B."/>
            <person name="Lee S."/>
            <person name="Kovar C."/>
            <person name="Wu Y."/>
            <person name="Scherer S.E."/>
            <person name="Worley K.C."/>
            <person name="Muzny D.M."/>
            <person name="Gibbs R."/>
        </authorList>
    </citation>
    <scope>NUCLEOTIDE SEQUENCE</scope>
    <source>
        <strain evidence="14">Brora</strain>
    </source>
</reference>
<dbReference type="HOGENOM" id="CLU_004414_1_0_1"/>
<keyword evidence="3 10" id="KW-0813">Transport</keyword>
<dbReference type="Pfam" id="PF08389">
    <property type="entry name" value="Xpo1"/>
    <property type="match status" value="1"/>
</dbReference>
<dbReference type="GO" id="GO:0000049">
    <property type="term" value="F:tRNA binding"/>
    <property type="evidence" value="ECO:0007669"/>
    <property type="project" value="UniProtKB-UniRule"/>
</dbReference>
<protein>
    <recommendedName>
        <fullName evidence="2 10">Exportin-T</fullName>
    </recommendedName>
    <alternativeName>
        <fullName evidence="8 10">Exportin(tRNA)</fullName>
    </alternativeName>
    <alternativeName>
        <fullName evidence="9 10">tRNA exportin</fullName>
    </alternativeName>
</protein>
<keyword evidence="6 10" id="KW-0694">RNA-binding</keyword>
<evidence type="ECO:0000256" key="7">
    <source>
        <dbReference type="ARBA" id="ARBA00023242"/>
    </source>
</evidence>
<dbReference type="FunFam" id="1.25.10.10:FF:000105">
    <property type="entry name" value="Exportin for tRNA"/>
    <property type="match status" value="1"/>
</dbReference>
<organism evidence="13 14">
    <name type="scientific">Strigamia maritima</name>
    <name type="common">European centipede</name>
    <name type="synonym">Geophilus maritimus</name>
    <dbReference type="NCBI Taxonomy" id="126957"/>
    <lineage>
        <taxon>Eukaryota</taxon>
        <taxon>Metazoa</taxon>
        <taxon>Ecdysozoa</taxon>
        <taxon>Arthropoda</taxon>
        <taxon>Myriapoda</taxon>
        <taxon>Chilopoda</taxon>
        <taxon>Pleurostigmophora</taxon>
        <taxon>Geophilomorpha</taxon>
        <taxon>Linotaeniidae</taxon>
        <taxon>Strigamia</taxon>
    </lineage>
</organism>
<accession>T1JL81</accession>
<dbReference type="GO" id="GO:0005737">
    <property type="term" value="C:cytoplasm"/>
    <property type="evidence" value="ECO:0007669"/>
    <property type="project" value="UniProtKB-SubCell"/>
</dbReference>
<dbReference type="PhylomeDB" id="T1JL81"/>
<dbReference type="AlphaFoldDB" id="T1JL81"/>
<name>T1JL81_STRMM</name>
<evidence type="ECO:0000256" key="1">
    <source>
        <dbReference type="ARBA" id="ARBA00004496"/>
    </source>
</evidence>
<keyword evidence="4 10" id="KW-0963">Cytoplasm</keyword>
<dbReference type="GO" id="GO:0005643">
    <property type="term" value="C:nuclear pore"/>
    <property type="evidence" value="ECO:0007669"/>
    <property type="project" value="TreeGrafter"/>
</dbReference>
<dbReference type="InterPro" id="IPR040017">
    <property type="entry name" value="XPOT"/>
</dbReference>
<dbReference type="Gene3D" id="1.25.10.10">
    <property type="entry name" value="Leucine-rich Repeat Variant"/>
    <property type="match status" value="1"/>
</dbReference>